<dbReference type="Proteomes" id="UP000006671">
    <property type="component" value="Unassembled WGS sequence"/>
</dbReference>
<sequence>MSSQDSTVIDAIQYQLLTAEYLDEAVQCLAYTFGTSEPMGVALGHVPDDYLDFEVYFAGVACEQRLGHVAIDTATGKLIGVIISEDYAKSFFATIPEKLMENKKIGRVIKVLELLHEKFFHANPEREKEIKNSESFGKILHLNCTSVYAEYRGKGIASQLTKIHFDYAKNVLGFKGAVAECTSHTSKSIKEQHNFVSKAVVKYSEYETNHLETGELYKPFEQITFKNPKNDGCHLMWLEQFE</sequence>
<dbReference type="PANTHER" id="PTHR20905">
    <property type="entry name" value="N-ACETYLTRANSFERASE-RELATED"/>
    <property type="match status" value="1"/>
</dbReference>
<keyword evidence="2" id="KW-1185">Reference proteome</keyword>
<dbReference type="OrthoDB" id="41532at2759"/>
<dbReference type="GeneID" id="8856148"/>
<dbReference type="GO" id="GO:0008080">
    <property type="term" value="F:N-acetyltransferase activity"/>
    <property type="evidence" value="ECO:0007669"/>
    <property type="project" value="TreeGrafter"/>
</dbReference>
<reference evidence="1 2" key="1">
    <citation type="journal article" date="2010" name="Cell">
        <title>The genome of Naegleria gruberi illuminates early eukaryotic versatility.</title>
        <authorList>
            <person name="Fritz-Laylin L.K."/>
            <person name="Prochnik S.E."/>
            <person name="Ginger M.L."/>
            <person name="Dacks J.B."/>
            <person name="Carpenter M.L."/>
            <person name="Field M.C."/>
            <person name="Kuo A."/>
            <person name="Paredez A."/>
            <person name="Chapman J."/>
            <person name="Pham J."/>
            <person name="Shu S."/>
            <person name="Neupane R."/>
            <person name="Cipriano M."/>
            <person name="Mancuso J."/>
            <person name="Tu H."/>
            <person name="Salamov A."/>
            <person name="Lindquist E."/>
            <person name="Shapiro H."/>
            <person name="Lucas S."/>
            <person name="Grigoriev I.V."/>
            <person name="Cande W.Z."/>
            <person name="Fulton C."/>
            <person name="Rokhsar D.S."/>
            <person name="Dawson S.C."/>
        </authorList>
    </citation>
    <scope>NUCLEOTIDE SEQUENCE [LARGE SCALE GENOMIC DNA]</scope>
    <source>
        <strain evidence="1 2">NEG-M</strain>
    </source>
</reference>
<evidence type="ECO:0000313" key="1">
    <source>
        <dbReference type="EMBL" id="EFC36910.1"/>
    </source>
</evidence>
<dbReference type="EMBL" id="GG738924">
    <property type="protein sequence ID" value="EFC36910.1"/>
    <property type="molecule type" value="Genomic_DNA"/>
</dbReference>
<name>D2W217_NAEGR</name>
<dbReference type="SUPFAM" id="SSF55729">
    <property type="entry name" value="Acyl-CoA N-acyltransferases (Nat)"/>
    <property type="match status" value="1"/>
</dbReference>
<dbReference type="PANTHER" id="PTHR20905:SF1">
    <property type="entry name" value="AT07410P-RELATED"/>
    <property type="match status" value="1"/>
</dbReference>
<organism evidence="2">
    <name type="scientific">Naegleria gruberi</name>
    <name type="common">Amoeba</name>
    <dbReference type="NCBI Taxonomy" id="5762"/>
    <lineage>
        <taxon>Eukaryota</taxon>
        <taxon>Discoba</taxon>
        <taxon>Heterolobosea</taxon>
        <taxon>Tetramitia</taxon>
        <taxon>Eutetramitia</taxon>
        <taxon>Vahlkampfiidae</taxon>
        <taxon>Naegleria</taxon>
    </lineage>
</organism>
<dbReference type="InterPro" id="IPR016181">
    <property type="entry name" value="Acyl_CoA_acyltransferase"/>
</dbReference>
<protein>
    <submittedName>
        <fullName evidence="1">Predicted protein</fullName>
    </submittedName>
</protein>
<dbReference type="KEGG" id="ngr:NAEGRDRAFT_75427"/>
<accession>D2W217</accession>
<dbReference type="VEuPathDB" id="AmoebaDB:NAEGRDRAFT_75427"/>
<dbReference type="RefSeq" id="XP_002669654.1">
    <property type="nucleotide sequence ID" value="XM_002669608.1"/>
</dbReference>
<gene>
    <name evidence="1" type="ORF">NAEGRDRAFT_75427</name>
</gene>
<dbReference type="AlphaFoldDB" id="D2W217"/>
<dbReference type="Gene3D" id="3.40.630.30">
    <property type="match status" value="1"/>
</dbReference>
<dbReference type="InParanoid" id="D2W217"/>
<proteinExistence type="predicted"/>
<evidence type="ECO:0000313" key="2">
    <source>
        <dbReference type="Proteomes" id="UP000006671"/>
    </source>
</evidence>